<reference evidence="7 8" key="1">
    <citation type="submission" date="2018-05" db="EMBL/GenBank/DDBJ databases">
        <title>Lujinxingia marina gen. nov. sp. nov., a new facultative anaerobic member of the class Deltaproteobacteria, and proposal of Lujinxingaceae fam. nov.</title>
        <authorList>
            <person name="Li C.-M."/>
        </authorList>
    </citation>
    <scope>NUCLEOTIDE SEQUENCE [LARGE SCALE GENOMIC DNA]</scope>
    <source>
        <strain evidence="7 8">B210</strain>
    </source>
</reference>
<dbReference type="Gene3D" id="3.30.2130.30">
    <property type="match status" value="1"/>
</dbReference>
<dbReference type="PANTHER" id="PTHR47313">
    <property type="entry name" value="RIBOSOMAL RNA LARGE SUBUNIT METHYLTRANSFERASE K/L"/>
    <property type="match status" value="1"/>
</dbReference>
<dbReference type="Pfam" id="PF22020">
    <property type="entry name" value="RlmL_1st"/>
    <property type="match status" value="1"/>
</dbReference>
<evidence type="ECO:0000256" key="3">
    <source>
        <dbReference type="SAM" id="MobiDB-lite"/>
    </source>
</evidence>
<dbReference type="AlphaFoldDB" id="A0A328CC88"/>
<evidence type="ECO:0000259" key="5">
    <source>
        <dbReference type="Pfam" id="PF02926"/>
    </source>
</evidence>
<feature type="domain" description="RlmL ferredoxin-like" evidence="6">
    <location>
        <begin position="4"/>
        <end position="58"/>
    </location>
</feature>
<evidence type="ECO:0000313" key="8">
    <source>
        <dbReference type="Proteomes" id="UP000249169"/>
    </source>
</evidence>
<dbReference type="CDD" id="cd11715">
    <property type="entry name" value="THUMP_AdoMetMT"/>
    <property type="match status" value="1"/>
</dbReference>
<dbReference type="GO" id="GO:0070043">
    <property type="term" value="F:rRNA (guanine-N7-)-methyltransferase activity"/>
    <property type="evidence" value="ECO:0007669"/>
    <property type="project" value="TreeGrafter"/>
</dbReference>
<dbReference type="Pfam" id="PF02926">
    <property type="entry name" value="THUMP"/>
    <property type="match status" value="1"/>
</dbReference>
<evidence type="ECO:0000256" key="2">
    <source>
        <dbReference type="ARBA" id="ARBA00022679"/>
    </source>
</evidence>
<evidence type="ECO:0000313" key="7">
    <source>
        <dbReference type="EMBL" id="RAL25306.1"/>
    </source>
</evidence>
<dbReference type="PANTHER" id="PTHR47313:SF1">
    <property type="entry name" value="RIBOSOMAL RNA LARGE SUBUNIT METHYLTRANSFERASE K_L"/>
    <property type="match status" value="1"/>
</dbReference>
<dbReference type="SUPFAM" id="SSF53335">
    <property type="entry name" value="S-adenosyl-L-methionine-dependent methyltransferases"/>
    <property type="match status" value="1"/>
</dbReference>
<keyword evidence="1" id="KW-0489">Methyltransferase</keyword>
<dbReference type="Pfam" id="PF01170">
    <property type="entry name" value="UPF0020"/>
    <property type="match status" value="1"/>
</dbReference>
<dbReference type="PROSITE" id="PS01261">
    <property type="entry name" value="UPF0020"/>
    <property type="match status" value="1"/>
</dbReference>
<dbReference type="InterPro" id="IPR000241">
    <property type="entry name" value="RlmKL-like_Mtase"/>
</dbReference>
<dbReference type="InterPro" id="IPR002052">
    <property type="entry name" value="DNA_methylase_N6_adenine_CS"/>
</dbReference>
<feature type="domain" description="THUMP" evidence="5">
    <location>
        <begin position="68"/>
        <end position="155"/>
    </location>
</feature>
<organism evidence="7 8">
    <name type="scientific">Lujinxingia litoralis</name>
    <dbReference type="NCBI Taxonomy" id="2211119"/>
    <lineage>
        <taxon>Bacteria</taxon>
        <taxon>Deltaproteobacteria</taxon>
        <taxon>Bradymonadales</taxon>
        <taxon>Lujinxingiaceae</taxon>
        <taxon>Lujinxingia</taxon>
    </lineage>
</organism>
<dbReference type="InterPro" id="IPR004114">
    <property type="entry name" value="THUMP_dom"/>
</dbReference>
<proteinExistence type="predicted"/>
<name>A0A328CC88_9DELT</name>
<dbReference type="PROSITE" id="PS00092">
    <property type="entry name" value="N6_MTASE"/>
    <property type="match status" value="1"/>
</dbReference>
<dbReference type="InterPro" id="IPR029063">
    <property type="entry name" value="SAM-dependent_MTases_sf"/>
</dbReference>
<dbReference type="EMBL" id="QHKO01000001">
    <property type="protein sequence ID" value="RAL25306.1"/>
    <property type="molecule type" value="Genomic_DNA"/>
</dbReference>
<feature type="region of interest" description="Disordered" evidence="3">
    <location>
        <begin position="243"/>
        <end position="264"/>
    </location>
</feature>
<gene>
    <name evidence="7" type="ORF">DL240_03590</name>
</gene>
<dbReference type="InterPro" id="IPR054170">
    <property type="entry name" value="RlmL_1st"/>
</dbReference>
<dbReference type="GO" id="GO:0008990">
    <property type="term" value="F:rRNA (guanine-N2-)-methyltransferase activity"/>
    <property type="evidence" value="ECO:0007669"/>
    <property type="project" value="TreeGrafter"/>
</dbReference>
<evidence type="ECO:0000256" key="1">
    <source>
        <dbReference type="ARBA" id="ARBA00022603"/>
    </source>
</evidence>
<protein>
    <submittedName>
        <fullName evidence="7">Uncharacterized protein</fullName>
    </submittedName>
</protein>
<dbReference type="GO" id="GO:0003723">
    <property type="term" value="F:RNA binding"/>
    <property type="evidence" value="ECO:0007669"/>
    <property type="project" value="InterPro"/>
</dbReference>
<dbReference type="Proteomes" id="UP000249169">
    <property type="component" value="Unassembled WGS sequence"/>
</dbReference>
<sequence length="381" mass="42663">MAQTYFATTQPGLEEALLSELRDLKIKRPRMVTGGVEFDATYTTLYQANLALRSATRIWLRLDEFRARDTSELFRKCRRFDWERLIPPELALNLRASSRQSRMVHTGTITEVVEEAISQRFVEELGQPAPLFSSGDDAQRILIRIDGDRCQLSLDSSGSRLQRRGWRTEAGPAPLRENIAAGLLLQIGWQPHQPLLDPMCGSGTIPIEAALMRQRIAPNLARRFAFERWANFEAARLDKVRTALHRPAPTSPPDPSPIEGSDRDPDVLQAARANARRAGVDAQLHLTLATLQDRPAPESTEPGWILTNPPYGERLATGDALSSLFHLWQSRLPTWSLAFIWPRERADQVRKLAGNRLQSVATVFNGGISVDLWIGTPPAAK</sequence>
<keyword evidence="2" id="KW-0808">Transferase</keyword>
<feature type="domain" description="Ribosomal RNA large subunit methyltransferase K/L-like methyltransferase" evidence="4">
    <location>
        <begin position="164"/>
        <end position="328"/>
    </location>
</feature>
<comment type="caution">
    <text evidence="7">The sequence shown here is derived from an EMBL/GenBank/DDBJ whole genome shotgun (WGS) entry which is preliminary data.</text>
</comment>
<dbReference type="InterPro" id="IPR053943">
    <property type="entry name" value="RlmKL-like_Mtase_CS"/>
</dbReference>
<evidence type="ECO:0000259" key="6">
    <source>
        <dbReference type="Pfam" id="PF22020"/>
    </source>
</evidence>
<evidence type="ECO:0000259" key="4">
    <source>
        <dbReference type="Pfam" id="PF01170"/>
    </source>
</evidence>
<accession>A0A328CC88</accession>
<dbReference type="Gene3D" id="3.40.50.150">
    <property type="entry name" value="Vaccinia Virus protein VP39"/>
    <property type="match status" value="1"/>
</dbReference>
<keyword evidence="8" id="KW-1185">Reference proteome</keyword>